<organism evidence="1 2">
    <name type="scientific">Giardia intestinalis (strain P15)</name>
    <name type="common">Giardia lamblia</name>
    <dbReference type="NCBI Taxonomy" id="658858"/>
    <lineage>
        <taxon>Eukaryota</taxon>
        <taxon>Metamonada</taxon>
        <taxon>Diplomonadida</taxon>
        <taxon>Hexamitidae</taxon>
        <taxon>Giardiinae</taxon>
        <taxon>Giardia</taxon>
    </lineage>
</organism>
<dbReference type="Proteomes" id="UP000008974">
    <property type="component" value="Unassembled WGS sequence"/>
</dbReference>
<reference evidence="1 2" key="1">
    <citation type="journal article" date="2010" name="BMC Genomics">
        <title>Genome analysis and comparative genomics of a Giardia intestinalis assemblage E isolate.</title>
        <authorList>
            <person name="Jerlstrom-Hultqvist J."/>
            <person name="Franzen O."/>
            <person name="Ankarklev J."/>
            <person name="Xu F."/>
            <person name="Nohynkova E."/>
            <person name="Andersson J.O."/>
            <person name="Svard S.G."/>
            <person name="Andersson B."/>
        </authorList>
    </citation>
    <scope>NUCLEOTIDE SEQUENCE [LARGE SCALE GENOMIC DNA]</scope>
    <source>
        <strain evidence="1 2">P15</strain>
    </source>
</reference>
<evidence type="ECO:0000313" key="2">
    <source>
        <dbReference type="Proteomes" id="UP000008974"/>
    </source>
</evidence>
<comment type="caution">
    <text evidence="1">The sequence shown here is derived from an EMBL/GenBank/DDBJ whole genome shotgun (WGS) entry which is preliminary data.</text>
</comment>
<dbReference type="AlphaFoldDB" id="E1EXD1"/>
<accession>E1EXD1</accession>
<dbReference type="OrthoDB" id="10282548at2759"/>
<protein>
    <submittedName>
        <fullName evidence="1">Uncharacterized protein</fullName>
    </submittedName>
</protein>
<dbReference type="EMBL" id="ACVC01000045">
    <property type="protein sequence ID" value="EFO65153.1"/>
    <property type="molecule type" value="Genomic_DNA"/>
</dbReference>
<gene>
    <name evidence="1" type="ORF">GLP15_2535</name>
</gene>
<dbReference type="OMA" id="SKIRINW"/>
<name>E1EXD1_GIAIA</name>
<sequence>MSAIKHYTALQKSILRALAEQVCATITPQQSVDQLAENPVMLHKYVSKIRINWLDIAQRLGQARASVYHWYNETHLRHISGVKMSSEDKDLVKATISSAIDSGDIYEKGFYMRIRNMFAEKYSRQEIMMQYNNLLRSKEIRRILHSKRIDFTEVRGKTWREQKQLKTVPSVTAESYKKSMSFSNASAVHVCLPSSQSNVRTPITPAISLSVDAAHALCETPQYFYVPPMAAVRCMSASSLAHRNGGWGFRVPPTPIVLNIPDSSWMPIQSTIPQWSAQYLPNRTWIRSATDADTKTDSRDDLIRPANRA</sequence>
<dbReference type="VEuPathDB" id="GiardiaDB:GLP15_2535"/>
<evidence type="ECO:0000313" key="1">
    <source>
        <dbReference type="EMBL" id="EFO65153.1"/>
    </source>
</evidence>
<proteinExistence type="predicted"/>